<feature type="transmembrane region" description="Helical" evidence="1">
    <location>
        <begin position="53"/>
        <end position="72"/>
    </location>
</feature>
<evidence type="ECO:0000313" key="3">
    <source>
        <dbReference type="EMBL" id="AQS84495.1"/>
    </source>
</evidence>
<feature type="transmembrane region" description="Helical" evidence="1">
    <location>
        <begin position="27"/>
        <end position="46"/>
    </location>
</feature>
<evidence type="ECO:0000313" key="4">
    <source>
        <dbReference type="Proteomes" id="UP000188937"/>
    </source>
</evidence>
<keyword evidence="1" id="KW-1133">Transmembrane helix</keyword>
<keyword evidence="1" id="KW-0472">Membrane</keyword>
<dbReference type="GO" id="GO:0016020">
    <property type="term" value="C:membrane"/>
    <property type="evidence" value="ECO:0007669"/>
    <property type="project" value="InterPro"/>
</dbReference>
<dbReference type="Proteomes" id="UP000188937">
    <property type="component" value="Chromosome"/>
</dbReference>
<protein>
    <recommendedName>
        <fullName evidence="2">Prepilin type IV endopeptidase peptidase domain-containing protein</fullName>
    </recommendedName>
</protein>
<dbReference type="Gene3D" id="1.20.120.1220">
    <property type="match status" value="1"/>
</dbReference>
<organism evidence="3 4">
    <name type="scientific">Acetobacter aceti</name>
    <dbReference type="NCBI Taxonomy" id="435"/>
    <lineage>
        <taxon>Bacteria</taxon>
        <taxon>Pseudomonadati</taxon>
        <taxon>Pseudomonadota</taxon>
        <taxon>Alphaproteobacteria</taxon>
        <taxon>Acetobacterales</taxon>
        <taxon>Acetobacteraceae</taxon>
        <taxon>Acetobacter</taxon>
        <taxon>Acetobacter subgen. Acetobacter</taxon>
    </lineage>
</organism>
<proteinExistence type="predicted"/>
<accession>A0A1U9KFB6</accession>
<dbReference type="PROSITE" id="PS51257">
    <property type="entry name" value="PROKAR_LIPOPROTEIN"/>
    <property type="match status" value="1"/>
</dbReference>
<dbReference type="RefSeq" id="WP_077812537.1">
    <property type="nucleotide sequence ID" value="NZ_CP014692.1"/>
</dbReference>
<dbReference type="KEGG" id="aace:A0U92_06560"/>
<evidence type="ECO:0000256" key="1">
    <source>
        <dbReference type="SAM" id="Phobius"/>
    </source>
</evidence>
<dbReference type="AlphaFoldDB" id="A0A1U9KFB6"/>
<name>A0A1U9KFB6_ACEAC</name>
<evidence type="ECO:0000259" key="2">
    <source>
        <dbReference type="Pfam" id="PF01478"/>
    </source>
</evidence>
<keyword evidence="1" id="KW-0812">Transmembrane</keyword>
<dbReference type="OrthoDB" id="5329005at2"/>
<feature type="domain" description="Prepilin type IV endopeptidase peptidase" evidence="2">
    <location>
        <begin position="11"/>
        <end position="107"/>
    </location>
</feature>
<keyword evidence="4" id="KW-1185">Reference proteome</keyword>
<dbReference type="InterPro" id="IPR000045">
    <property type="entry name" value="Prepilin_IV_endopep_pep"/>
</dbReference>
<dbReference type="STRING" id="435.A0U92_06560"/>
<gene>
    <name evidence="3" type="ORF">A0U92_06560</name>
</gene>
<dbReference type="GO" id="GO:0004190">
    <property type="term" value="F:aspartic-type endopeptidase activity"/>
    <property type="evidence" value="ECO:0007669"/>
    <property type="project" value="InterPro"/>
</dbReference>
<dbReference type="EMBL" id="CP014692">
    <property type="protein sequence ID" value="AQS84495.1"/>
    <property type="molecule type" value="Genomic_DNA"/>
</dbReference>
<sequence length="161" mass="17627">MLRYIALDAASFLLVFSACTDIHARKIYNSASLLIFVLSIFVSCARGDFLKEMIAVILLFPIFYTLWIFRIFGGGDVKLILAVIPLVPLCDLVSLFLSISIAGVFVALCCLIVSALSQRNSSFQASLQNIFVFRVKSSMSVPYGVAIAMGVLVETLKDQGM</sequence>
<reference evidence="3 4" key="1">
    <citation type="submission" date="2016-03" db="EMBL/GenBank/DDBJ databases">
        <title>Acetic acid bacteria sequencing.</title>
        <authorList>
            <person name="Brandt J."/>
            <person name="Jakob F."/>
            <person name="Vogel R.F."/>
        </authorList>
    </citation>
    <scope>NUCLEOTIDE SEQUENCE [LARGE SCALE GENOMIC DNA]</scope>
    <source>
        <strain evidence="3 4">TMW2.1153</strain>
    </source>
</reference>
<dbReference type="Pfam" id="PF01478">
    <property type="entry name" value="Peptidase_A24"/>
    <property type="match status" value="1"/>
</dbReference>
<feature type="transmembrane region" description="Helical" evidence="1">
    <location>
        <begin position="92"/>
        <end position="116"/>
    </location>
</feature>